<dbReference type="AlphaFoldDB" id="A0A7D9HD51"/>
<keyword evidence="3" id="KW-1185">Reference proteome</keyword>
<evidence type="ECO:0000256" key="1">
    <source>
        <dbReference type="SAM" id="MobiDB-lite"/>
    </source>
</evidence>
<name>A0A7D9HD51_PARCT</name>
<accession>A0A7D9HD51</accession>
<dbReference type="EMBL" id="CACRXK020000070">
    <property type="protein sequence ID" value="CAB3977780.1"/>
    <property type="molecule type" value="Genomic_DNA"/>
</dbReference>
<dbReference type="Proteomes" id="UP001152795">
    <property type="component" value="Unassembled WGS sequence"/>
</dbReference>
<sequence length="597" mass="67026">MAAKRPSVVEGNTPGKPSCKRTVKGTSRKSLFGSEDDEIRKIRASGGACRTRVNKHLAVRYTTLSQAEEFLQIDYMSNDFGCYNTECKSPSPKPTTSIDDLLSTLSPVFKSSPIPKQENKAPQYVGDVVQTFLKCFQGSMSSRLKMQIMNYIFKLVLVDIGGMEYLNYVSPDFLNICFSSMKTLQEEKKHNLILELGKCFERTDVNRRCRMPLDRMPFGLLDYNIRGFSSNRTNALGYEEHYGSWLDTMFSQFGHKWLCLHRGPAWQYEVDEADVKADANTAVKNNGDASTAVEDTVDANDETGLNSLMEKALQQSGIDLNTYDGDVNDLHAAENMFQQSSLQDVDYDESLETLESSFAELESSLAEFTLSSGSSLESSSSMNVEESVSTVDSATNQLINLSHLWTYATDCEQIEIMHGNAGPVQMEKHHQVRPTKSKVVKRHPAIFNPLKGKINVASLGPRALQKRVKSSGFSRTVDVQMKVLKQAQKSISNGRWWIKADACDVRKGLRESMRGIWEGDEDFGDGLLQQMYSEYKSRKSVVDGIGTSNKLGSMCSDLEKVKKEVCDDFEFLTEGNKQSNKLYNQVLEKKDIQPKRN</sequence>
<evidence type="ECO:0000313" key="2">
    <source>
        <dbReference type="EMBL" id="CAB3977780.1"/>
    </source>
</evidence>
<evidence type="ECO:0000313" key="3">
    <source>
        <dbReference type="Proteomes" id="UP001152795"/>
    </source>
</evidence>
<organism evidence="2 3">
    <name type="scientific">Paramuricea clavata</name>
    <name type="common">Red gorgonian</name>
    <name type="synonym">Violescent sea-whip</name>
    <dbReference type="NCBI Taxonomy" id="317549"/>
    <lineage>
        <taxon>Eukaryota</taxon>
        <taxon>Metazoa</taxon>
        <taxon>Cnidaria</taxon>
        <taxon>Anthozoa</taxon>
        <taxon>Octocorallia</taxon>
        <taxon>Malacalcyonacea</taxon>
        <taxon>Plexauridae</taxon>
        <taxon>Paramuricea</taxon>
    </lineage>
</organism>
<feature type="region of interest" description="Disordered" evidence="1">
    <location>
        <begin position="1"/>
        <end position="27"/>
    </location>
</feature>
<protein>
    <submittedName>
        <fullName evidence="2">Uncharacterized protein</fullName>
    </submittedName>
</protein>
<feature type="compositionally biased region" description="Basic residues" evidence="1">
    <location>
        <begin position="18"/>
        <end position="27"/>
    </location>
</feature>
<proteinExistence type="predicted"/>
<comment type="caution">
    <text evidence="2">The sequence shown here is derived from an EMBL/GenBank/DDBJ whole genome shotgun (WGS) entry which is preliminary data.</text>
</comment>
<reference evidence="2" key="1">
    <citation type="submission" date="2020-04" db="EMBL/GenBank/DDBJ databases">
        <authorList>
            <person name="Alioto T."/>
            <person name="Alioto T."/>
            <person name="Gomez Garrido J."/>
        </authorList>
    </citation>
    <scope>NUCLEOTIDE SEQUENCE</scope>
    <source>
        <strain evidence="2">A484AB</strain>
    </source>
</reference>
<gene>
    <name evidence="2" type="ORF">PACLA_8A073658</name>
</gene>